<protein>
    <submittedName>
        <fullName evidence="2">Uncharacterized protein</fullName>
    </submittedName>
</protein>
<organism evidence="2 3">
    <name type="scientific">Paenibacillus aestuarii</name>
    <dbReference type="NCBI Taxonomy" id="516965"/>
    <lineage>
        <taxon>Bacteria</taxon>
        <taxon>Bacillati</taxon>
        <taxon>Bacillota</taxon>
        <taxon>Bacilli</taxon>
        <taxon>Bacillales</taxon>
        <taxon>Paenibacillaceae</taxon>
        <taxon>Paenibacillus</taxon>
    </lineage>
</organism>
<evidence type="ECO:0000313" key="2">
    <source>
        <dbReference type="EMBL" id="MFC5447503.1"/>
    </source>
</evidence>
<dbReference type="EMBL" id="JBHSMJ010000007">
    <property type="protein sequence ID" value="MFC5447503.1"/>
    <property type="molecule type" value="Genomic_DNA"/>
</dbReference>
<name>A0ABW0K3U7_9BACL</name>
<dbReference type="Proteomes" id="UP001596044">
    <property type="component" value="Unassembled WGS sequence"/>
</dbReference>
<comment type="caution">
    <text evidence="2">The sequence shown here is derived from an EMBL/GenBank/DDBJ whole genome shotgun (WGS) entry which is preliminary data.</text>
</comment>
<sequence length="142" mass="15561">MRKMKAYVIAISSLVAVLTLNVQSIFAASVTYWAPSFLSPNGSYYSNSTFDMTSLDLTINGYQYLPGFSTARSTKYQIVVKGFFSDDVKGEKIVTGYYPKDGTWFNDSIHVSTTFTPPKGVTVKITNLSSVDGDNVSGNGYQ</sequence>
<reference evidence="3" key="1">
    <citation type="journal article" date="2019" name="Int. J. Syst. Evol. Microbiol.">
        <title>The Global Catalogue of Microorganisms (GCM) 10K type strain sequencing project: providing services to taxonomists for standard genome sequencing and annotation.</title>
        <authorList>
            <consortium name="The Broad Institute Genomics Platform"/>
            <consortium name="The Broad Institute Genome Sequencing Center for Infectious Disease"/>
            <person name="Wu L."/>
            <person name="Ma J."/>
        </authorList>
    </citation>
    <scope>NUCLEOTIDE SEQUENCE [LARGE SCALE GENOMIC DNA]</scope>
    <source>
        <strain evidence="3">KACC 11904</strain>
    </source>
</reference>
<accession>A0ABW0K3U7</accession>
<evidence type="ECO:0000256" key="1">
    <source>
        <dbReference type="SAM" id="SignalP"/>
    </source>
</evidence>
<gene>
    <name evidence="2" type="ORF">ACFPOG_04490</name>
</gene>
<evidence type="ECO:0000313" key="3">
    <source>
        <dbReference type="Proteomes" id="UP001596044"/>
    </source>
</evidence>
<keyword evidence="3" id="KW-1185">Reference proteome</keyword>
<keyword evidence="1" id="KW-0732">Signal</keyword>
<proteinExistence type="predicted"/>
<dbReference type="RefSeq" id="WP_270884288.1">
    <property type="nucleotide sequence ID" value="NZ_JAQFVF010000065.1"/>
</dbReference>
<feature type="chain" id="PRO_5046281083" evidence="1">
    <location>
        <begin position="28"/>
        <end position="142"/>
    </location>
</feature>
<feature type="signal peptide" evidence="1">
    <location>
        <begin position="1"/>
        <end position="27"/>
    </location>
</feature>